<feature type="region of interest" description="Disordered" evidence="1">
    <location>
        <begin position="350"/>
        <end position="718"/>
    </location>
</feature>
<accession>A0A913ZNW0</accession>
<dbReference type="PROSITE" id="PS50017">
    <property type="entry name" value="DEATH_DOMAIN"/>
    <property type="match status" value="2"/>
</dbReference>
<feature type="compositionally biased region" description="Basic and acidic residues" evidence="1">
    <location>
        <begin position="125"/>
        <end position="165"/>
    </location>
</feature>
<dbReference type="AlphaFoldDB" id="A0A913ZNW0"/>
<feature type="compositionally biased region" description="Basic and acidic residues" evidence="1">
    <location>
        <begin position="356"/>
        <end position="370"/>
    </location>
</feature>
<feature type="compositionally biased region" description="Basic and acidic residues" evidence="1">
    <location>
        <begin position="553"/>
        <end position="596"/>
    </location>
</feature>
<evidence type="ECO:0000313" key="5">
    <source>
        <dbReference type="Proteomes" id="UP000887568"/>
    </source>
</evidence>
<feature type="compositionally biased region" description="Basic and acidic residues" evidence="1">
    <location>
        <begin position="511"/>
        <end position="521"/>
    </location>
</feature>
<reference evidence="4" key="1">
    <citation type="submission" date="2022-11" db="UniProtKB">
        <authorList>
            <consortium name="EnsemblMetazoa"/>
        </authorList>
    </citation>
    <scope>IDENTIFICATION</scope>
</reference>
<feature type="domain" description="Death" evidence="2">
    <location>
        <begin position="287"/>
        <end position="356"/>
    </location>
</feature>
<evidence type="ECO:0000313" key="4">
    <source>
        <dbReference type="EnsemblMetazoa" id="XP_038052800.1"/>
    </source>
</evidence>
<dbReference type="GeneID" id="119725465"/>
<feature type="domain" description="Death" evidence="2">
    <location>
        <begin position="42"/>
        <end position="119"/>
    </location>
</feature>
<protein>
    <recommendedName>
        <fullName evidence="6">Death domain-containing protein</fullName>
    </recommendedName>
</protein>
<feature type="region of interest" description="Disordered" evidence="1">
    <location>
        <begin position="124"/>
        <end position="165"/>
    </location>
</feature>
<feature type="compositionally biased region" description="Basic and acidic residues" evidence="1">
    <location>
        <begin position="395"/>
        <end position="407"/>
    </location>
</feature>
<dbReference type="SMART" id="SM00005">
    <property type="entry name" value="DEATH"/>
    <property type="match status" value="2"/>
</dbReference>
<dbReference type="InterPro" id="IPR000488">
    <property type="entry name" value="Death_dom"/>
</dbReference>
<dbReference type="InterPro" id="IPR029071">
    <property type="entry name" value="Ubiquitin-like_domsf"/>
</dbReference>
<dbReference type="CDD" id="cd17039">
    <property type="entry name" value="Ubl_ubiquitin_like"/>
    <property type="match status" value="1"/>
</dbReference>
<dbReference type="PROSITE" id="PS50053">
    <property type="entry name" value="UBIQUITIN_2"/>
    <property type="match status" value="1"/>
</dbReference>
<dbReference type="GO" id="GO:0007165">
    <property type="term" value="P:signal transduction"/>
    <property type="evidence" value="ECO:0007669"/>
    <property type="project" value="InterPro"/>
</dbReference>
<dbReference type="CDD" id="cd01670">
    <property type="entry name" value="Death"/>
    <property type="match status" value="2"/>
</dbReference>
<keyword evidence="5" id="KW-1185">Reference proteome</keyword>
<dbReference type="SUPFAM" id="SSF47986">
    <property type="entry name" value="DEATH domain"/>
    <property type="match status" value="2"/>
</dbReference>
<dbReference type="RefSeq" id="XP_038052800.1">
    <property type="nucleotide sequence ID" value="XM_038196872.1"/>
</dbReference>
<proteinExistence type="predicted"/>
<feature type="compositionally biased region" description="Polar residues" evidence="1">
    <location>
        <begin position="690"/>
        <end position="705"/>
    </location>
</feature>
<evidence type="ECO:0008006" key="6">
    <source>
        <dbReference type="Google" id="ProtNLM"/>
    </source>
</evidence>
<feature type="domain" description="Ubiquitin-like" evidence="3">
    <location>
        <begin position="178"/>
        <end position="260"/>
    </location>
</feature>
<organism evidence="4 5">
    <name type="scientific">Patiria miniata</name>
    <name type="common">Bat star</name>
    <name type="synonym">Asterina miniata</name>
    <dbReference type="NCBI Taxonomy" id="46514"/>
    <lineage>
        <taxon>Eukaryota</taxon>
        <taxon>Metazoa</taxon>
        <taxon>Echinodermata</taxon>
        <taxon>Eleutherozoa</taxon>
        <taxon>Asterozoa</taxon>
        <taxon>Asteroidea</taxon>
        <taxon>Valvatacea</taxon>
        <taxon>Valvatida</taxon>
        <taxon>Asterinidae</taxon>
        <taxon>Patiria</taxon>
    </lineage>
</organism>
<evidence type="ECO:0000256" key="1">
    <source>
        <dbReference type="SAM" id="MobiDB-lite"/>
    </source>
</evidence>
<dbReference type="Pfam" id="PF00531">
    <property type="entry name" value="Death"/>
    <property type="match status" value="2"/>
</dbReference>
<dbReference type="Gene3D" id="3.10.20.90">
    <property type="entry name" value="Phosphatidylinositol 3-kinase Catalytic Subunit, Chain A, domain 1"/>
    <property type="match status" value="1"/>
</dbReference>
<evidence type="ECO:0000259" key="3">
    <source>
        <dbReference type="PROSITE" id="PS50053"/>
    </source>
</evidence>
<dbReference type="OrthoDB" id="100767at2759"/>
<dbReference type="SUPFAM" id="SSF54236">
    <property type="entry name" value="Ubiquitin-like"/>
    <property type="match status" value="1"/>
</dbReference>
<dbReference type="Gene3D" id="1.10.533.10">
    <property type="entry name" value="Death Domain, Fas"/>
    <property type="match status" value="2"/>
</dbReference>
<dbReference type="InterPro" id="IPR011029">
    <property type="entry name" value="DEATH-like_dom_sf"/>
</dbReference>
<sequence length="718" mass="81320">MELCDLLTLEENGVDKDEIISLRLSEDDENCDEVPKEKAAIDDEYLQDLSSKIKSSWKELAKHLGYEEADIQTTNEGSTEESRHMLLTWWEKTTDRDEAAQKLRRALEAIGLTDLAQNVPVTGYSRDEAAGPEPESRQEAGVDEESKQNRVASTEEEKLKREQVDDQDKPRPICFRYVQVFIQCHVSHKAKTLCFRMNAETSVFTLKHMINEKISVQPQQQRLYIRRNFRNFELCNLLTLHDCGIHQDENISLRLSTDGLLGGGPTDKHLADDQFFRDLASKTESCWEELAKSLRYEDAAIKQFQTTSQENTERSLQMLRSWWGKQTNREEGFQSLRDALNSIGRAELASMIPSEKQQRMKQEELGHLDKPQPSVQTEETREHNTQKGTTSSEGQRLEQEEVADQGKRKTNVQLGGAMKHRRQKETTSSQGQGQRQEEVAEQGQPQIHVQGEIAQEQGKQKRTKPANEEQRPSQELSPKKQKLGEFEKNVQQRTTSEQQKGTTSFHGQRPGLEEVVHRDKAQSFGEVGGAKDQSSQEGTTLTEDQTPRQGAVSHRDKPQSELQVREAKERSRQKETTTSEGQRPRREEVGHRDKLQPEVQVEGATERSMQEETTTSEGQRPRQDVGHQDTLQPEVQVGGSEEQSKQKGTTSSKGQRPRKKDVGHSAKSKPEAHVGLTETESKSERRRDSQSQGDDSAQGIQTSMPTAPAGIITVVSLL</sequence>
<feature type="compositionally biased region" description="Polar residues" evidence="1">
    <location>
        <begin position="532"/>
        <end position="548"/>
    </location>
</feature>
<evidence type="ECO:0000259" key="2">
    <source>
        <dbReference type="PROSITE" id="PS50017"/>
    </source>
</evidence>
<dbReference type="EnsemblMetazoa" id="XM_038196872.1">
    <property type="protein sequence ID" value="XP_038052800.1"/>
    <property type="gene ID" value="LOC119725465"/>
</dbReference>
<dbReference type="InterPro" id="IPR000626">
    <property type="entry name" value="Ubiquitin-like_dom"/>
</dbReference>
<dbReference type="Proteomes" id="UP000887568">
    <property type="component" value="Unplaced"/>
</dbReference>
<feature type="compositionally biased region" description="Polar residues" evidence="1">
    <location>
        <begin position="491"/>
        <end position="506"/>
    </location>
</feature>
<feature type="compositionally biased region" description="Basic and acidic residues" evidence="1">
    <location>
        <begin position="660"/>
        <end position="672"/>
    </location>
</feature>
<feature type="compositionally biased region" description="Basic and acidic residues" evidence="1">
    <location>
        <begin position="679"/>
        <end position="689"/>
    </location>
</feature>
<name>A0A913ZNW0_PATMI</name>